<comment type="caution">
    <text evidence="1">The sequence shown here is derived from an EMBL/GenBank/DDBJ whole genome shotgun (WGS) entry which is preliminary data.</text>
</comment>
<organism evidence="1">
    <name type="scientific">marine sediment metagenome</name>
    <dbReference type="NCBI Taxonomy" id="412755"/>
    <lineage>
        <taxon>unclassified sequences</taxon>
        <taxon>metagenomes</taxon>
        <taxon>ecological metagenomes</taxon>
    </lineage>
</organism>
<evidence type="ECO:0008006" key="2">
    <source>
        <dbReference type="Google" id="ProtNLM"/>
    </source>
</evidence>
<reference evidence="1" key="1">
    <citation type="journal article" date="2015" name="Nature">
        <title>Complex archaea that bridge the gap between prokaryotes and eukaryotes.</title>
        <authorList>
            <person name="Spang A."/>
            <person name="Saw J.H."/>
            <person name="Jorgensen S.L."/>
            <person name="Zaremba-Niedzwiedzka K."/>
            <person name="Martijn J."/>
            <person name="Lind A.E."/>
            <person name="van Eijk R."/>
            <person name="Schleper C."/>
            <person name="Guy L."/>
            <person name="Ettema T.J."/>
        </authorList>
    </citation>
    <scope>NUCLEOTIDE SEQUENCE</scope>
</reference>
<protein>
    <recommendedName>
        <fullName evidence="2">ParB/Sulfiredoxin domain-containing protein</fullName>
    </recommendedName>
</protein>
<gene>
    <name evidence="1" type="ORF">LCGC14_0596100</name>
</gene>
<dbReference type="EMBL" id="LAZR01000944">
    <property type="protein sequence ID" value="KKN54070.1"/>
    <property type="molecule type" value="Genomic_DNA"/>
</dbReference>
<sequence>MKSSFKMKLSKIQLSQLYISKQKLAKVNDKFDPQDLSTLGLIPIKKLWNTIFYTDGHTRAFAAYQAGLTKIPVIWEDDELDWEMYKICIRWCREEGLFTIADLSKRVVTHKNYEILWYKRCENLQNELESEKT</sequence>
<name>A0A0F9RBX8_9ZZZZ</name>
<dbReference type="AlphaFoldDB" id="A0A0F9RBX8"/>
<proteinExistence type="predicted"/>
<accession>A0A0F9RBX8</accession>
<evidence type="ECO:0000313" key="1">
    <source>
        <dbReference type="EMBL" id="KKN54070.1"/>
    </source>
</evidence>